<gene>
    <name evidence="1" type="ORF">Amon02_000853300</name>
</gene>
<dbReference type="Proteomes" id="UP001165064">
    <property type="component" value="Unassembled WGS sequence"/>
</dbReference>
<accession>A0ACB5TJS4</accession>
<name>A0ACB5TJS4_AMBMO</name>
<reference evidence="1" key="1">
    <citation type="submission" date="2023-04" db="EMBL/GenBank/DDBJ databases">
        <title>Ambrosiozyma monospora NBRC 10751.</title>
        <authorList>
            <person name="Ichikawa N."/>
            <person name="Sato H."/>
            <person name="Tonouchi N."/>
        </authorList>
    </citation>
    <scope>NUCLEOTIDE SEQUENCE</scope>
    <source>
        <strain evidence="1">NBRC 10751</strain>
    </source>
</reference>
<sequence length="446" mass="48808">MNDPAITIIRISLHSLLLSLSLLHLSSDIPYTASNANTKKPHERTNSRGSAAVDSHGNYSSYSNYPNYTNYTNTNSNSGGSSKRLFNFFRNNKGSSSSAAPDLAAPRSLNGLADGEDSPVSPSSVNSFGDSYRSKKSPFDTDKKRLSALLGDHTTKNKSGFEKVGIVGKKPSPTGVTIPVITTSTLHSTPIVTNKHLKNTPSLIPDEILRQANNNASSFTLDKKFRPISKKSDSDSFILITADNSNFKAVNVANVSSLSDLKLLFIKSLGLNVSRASETSFRLTDFGCDPGEPLDDVSFKGVRENRFFSRKIMVCQEPDLYDDESKRLGEKNGMSKSGSPKPDPSPELTSITTNSSYATSVQSDRSYEPFATPQYLVENSKLKEGTDYLNFHEKFETIKESSKSKSGGAGSSTSRPSEIQGIQVLYINSQKNYKFFFGSRKVYHNL</sequence>
<protein>
    <submittedName>
        <fullName evidence="1">Unnamed protein product</fullName>
    </submittedName>
</protein>
<proteinExistence type="predicted"/>
<organism evidence="1 2">
    <name type="scientific">Ambrosiozyma monospora</name>
    <name type="common">Yeast</name>
    <name type="synonym">Endomycopsis monosporus</name>
    <dbReference type="NCBI Taxonomy" id="43982"/>
    <lineage>
        <taxon>Eukaryota</taxon>
        <taxon>Fungi</taxon>
        <taxon>Dikarya</taxon>
        <taxon>Ascomycota</taxon>
        <taxon>Saccharomycotina</taxon>
        <taxon>Pichiomycetes</taxon>
        <taxon>Pichiales</taxon>
        <taxon>Pichiaceae</taxon>
        <taxon>Ambrosiozyma</taxon>
    </lineage>
</organism>
<evidence type="ECO:0000313" key="1">
    <source>
        <dbReference type="EMBL" id="GME89570.1"/>
    </source>
</evidence>
<evidence type="ECO:0000313" key="2">
    <source>
        <dbReference type="Proteomes" id="UP001165064"/>
    </source>
</evidence>
<dbReference type="EMBL" id="BSXS01007620">
    <property type="protein sequence ID" value="GME89570.1"/>
    <property type="molecule type" value="Genomic_DNA"/>
</dbReference>
<comment type="caution">
    <text evidence="1">The sequence shown here is derived from an EMBL/GenBank/DDBJ whole genome shotgun (WGS) entry which is preliminary data.</text>
</comment>
<keyword evidence="2" id="KW-1185">Reference proteome</keyword>